<dbReference type="InterPro" id="IPR036527">
    <property type="entry name" value="SCP2_sterol-bd_dom_sf"/>
</dbReference>
<dbReference type="Gene3D" id="3.30.1050.10">
    <property type="entry name" value="SCP2 sterol-binding domain"/>
    <property type="match status" value="1"/>
</dbReference>
<dbReference type="PANTHER" id="PTHR10094:SF25">
    <property type="entry name" value="SCP2 STEROL-BINDING DOMAIN-CONTAINING PROTEIN 1"/>
    <property type="match status" value="1"/>
</dbReference>
<dbReference type="STRING" id="7395.A0A1A9UEI1"/>
<dbReference type="Proteomes" id="UP000078200">
    <property type="component" value="Unassembled WGS sequence"/>
</dbReference>
<protein>
    <recommendedName>
        <fullName evidence="1">SCP2 domain-containing protein</fullName>
    </recommendedName>
</protein>
<accession>A0A1A9UEI1</accession>
<evidence type="ECO:0000259" key="1">
    <source>
        <dbReference type="Pfam" id="PF02036"/>
    </source>
</evidence>
<keyword evidence="3" id="KW-1185">Reference proteome</keyword>
<evidence type="ECO:0000313" key="2">
    <source>
        <dbReference type="EnsemblMetazoa" id="GAUT002204-PA"/>
    </source>
</evidence>
<sequence>MILSSDAVFQKISDGLKGNEAKAKAINGVFLYKITKDGKAVKEWTLDLKNAKIYEGPAKDVKVDTTLTVSDEDMVDIAVGKLNPQSAFMKGKLKITGNIMLTQKLAPLLKQADAKL</sequence>
<reference evidence="2" key="1">
    <citation type="submission" date="2020-05" db="UniProtKB">
        <authorList>
            <consortium name="EnsemblMetazoa"/>
        </authorList>
    </citation>
    <scope>IDENTIFICATION</scope>
    <source>
        <strain evidence="2">TTRI</strain>
    </source>
</reference>
<proteinExistence type="predicted"/>
<feature type="domain" description="SCP2" evidence="1">
    <location>
        <begin position="11"/>
        <end position="110"/>
    </location>
</feature>
<evidence type="ECO:0000313" key="3">
    <source>
        <dbReference type="Proteomes" id="UP000078200"/>
    </source>
</evidence>
<dbReference type="SUPFAM" id="SSF55718">
    <property type="entry name" value="SCP-like"/>
    <property type="match status" value="1"/>
</dbReference>
<organism evidence="2 3">
    <name type="scientific">Glossina austeni</name>
    <name type="common">Savannah tsetse fly</name>
    <dbReference type="NCBI Taxonomy" id="7395"/>
    <lineage>
        <taxon>Eukaryota</taxon>
        <taxon>Metazoa</taxon>
        <taxon>Ecdysozoa</taxon>
        <taxon>Arthropoda</taxon>
        <taxon>Hexapoda</taxon>
        <taxon>Insecta</taxon>
        <taxon>Pterygota</taxon>
        <taxon>Neoptera</taxon>
        <taxon>Endopterygota</taxon>
        <taxon>Diptera</taxon>
        <taxon>Brachycera</taxon>
        <taxon>Muscomorpha</taxon>
        <taxon>Hippoboscoidea</taxon>
        <taxon>Glossinidae</taxon>
        <taxon>Glossina</taxon>
    </lineage>
</organism>
<name>A0A1A9UEI1_GLOAU</name>
<dbReference type="PANTHER" id="PTHR10094">
    <property type="entry name" value="STEROL CARRIER PROTEIN 2 SCP-2 FAMILY PROTEIN"/>
    <property type="match status" value="1"/>
</dbReference>
<dbReference type="AlphaFoldDB" id="A0A1A9UEI1"/>
<dbReference type="FunFam" id="3.30.1050.10:FF:000001">
    <property type="entry name" value="Putative Non-specific lipid-transfer protein"/>
    <property type="match status" value="1"/>
</dbReference>
<dbReference type="GO" id="GO:0005829">
    <property type="term" value="C:cytosol"/>
    <property type="evidence" value="ECO:0007669"/>
    <property type="project" value="TreeGrafter"/>
</dbReference>
<dbReference type="VEuPathDB" id="VectorBase:GAUT002204"/>
<dbReference type="Pfam" id="PF02036">
    <property type="entry name" value="SCP2"/>
    <property type="match status" value="1"/>
</dbReference>
<dbReference type="EnsemblMetazoa" id="GAUT002204-RA">
    <property type="protein sequence ID" value="GAUT002204-PA"/>
    <property type="gene ID" value="GAUT002204"/>
</dbReference>
<dbReference type="InterPro" id="IPR003033">
    <property type="entry name" value="SCP2_sterol-bd_dom"/>
</dbReference>